<evidence type="ECO:0000256" key="2">
    <source>
        <dbReference type="ARBA" id="ARBA00022723"/>
    </source>
</evidence>
<accession>A0A6J6UR39</accession>
<name>A0A6J6UR39_9ZZZZ</name>
<dbReference type="InterPro" id="IPR007348">
    <property type="entry name" value="CopC_dom"/>
</dbReference>
<evidence type="ECO:0000256" key="3">
    <source>
        <dbReference type="ARBA" id="ARBA00022729"/>
    </source>
</evidence>
<keyword evidence="6" id="KW-1133">Transmembrane helix</keyword>
<gene>
    <name evidence="8" type="ORF">UFOPK2810_01404</name>
</gene>
<dbReference type="PANTHER" id="PTHR34820:SF4">
    <property type="entry name" value="INNER MEMBRANE PROTEIN YEBZ"/>
    <property type="match status" value="1"/>
</dbReference>
<protein>
    <submittedName>
        <fullName evidence="8">Unannotated protein</fullName>
    </submittedName>
</protein>
<proteinExistence type="predicted"/>
<dbReference type="InterPro" id="IPR014755">
    <property type="entry name" value="Cu-Rt/internalin_Ig-like"/>
</dbReference>
<dbReference type="SUPFAM" id="SSF81296">
    <property type="entry name" value="E set domains"/>
    <property type="match status" value="1"/>
</dbReference>
<evidence type="ECO:0000256" key="4">
    <source>
        <dbReference type="ARBA" id="ARBA00023008"/>
    </source>
</evidence>
<keyword evidence="6" id="KW-0812">Transmembrane</keyword>
<dbReference type="AlphaFoldDB" id="A0A6J6UR39"/>
<feature type="domain" description="CopC" evidence="7">
    <location>
        <begin position="19"/>
        <end position="111"/>
    </location>
</feature>
<dbReference type="GO" id="GO:0046688">
    <property type="term" value="P:response to copper ion"/>
    <property type="evidence" value="ECO:0007669"/>
    <property type="project" value="InterPro"/>
</dbReference>
<dbReference type="GO" id="GO:0030313">
    <property type="term" value="C:cell envelope"/>
    <property type="evidence" value="ECO:0007669"/>
    <property type="project" value="UniProtKB-SubCell"/>
</dbReference>
<evidence type="ECO:0000256" key="6">
    <source>
        <dbReference type="SAM" id="Phobius"/>
    </source>
</evidence>
<dbReference type="GO" id="GO:0006825">
    <property type="term" value="P:copper ion transport"/>
    <property type="evidence" value="ECO:0007669"/>
    <property type="project" value="InterPro"/>
</dbReference>
<keyword evidence="4" id="KW-0186">Copper</keyword>
<organism evidence="8">
    <name type="scientific">freshwater metagenome</name>
    <dbReference type="NCBI Taxonomy" id="449393"/>
    <lineage>
        <taxon>unclassified sequences</taxon>
        <taxon>metagenomes</taxon>
        <taxon>ecological metagenomes</taxon>
    </lineage>
</organism>
<comment type="subcellular location">
    <subcellularLocation>
        <location evidence="1">Cell envelope</location>
    </subcellularLocation>
</comment>
<keyword evidence="3" id="KW-0732">Signal</keyword>
<evidence type="ECO:0000259" key="7">
    <source>
        <dbReference type="Pfam" id="PF04234"/>
    </source>
</evidence>
<dbReference type="GO" id="GO:0042597">
    <property type="term" value="C:periplasmic space"/>
    <property type="evidence" value="ECO:0007669"/>
    <property type="project" value="InterPro"/>
</dbReference>
<evidence type="ECO:0000256" key="5">
    <source>
        <dbReference type="SAM" id="MobiDB-lite"/>
    </source>
</evidence>
<dbReference type="GO" id="GO:0005886">
    <property type="term" value="C:plasma membrane"/>
    <property type="evidence" value="ECO:0007669"/>
    <property type="project" value="TreeGrafter"/>
</dbReference>
<dbReference type="PANTHER" id="PTHR34820">
    <property type="entry name" value="INNER MEMBRANE PROTEIN YEBZ"/>
    <property type="match status" value="1"/>
</dbReference>
<keyword evidence="6" id="KW-0472">Membrane</keyword>
<feature type="region of interest" description="Disordered" evidence="5">
    <location>
        <begin position="118"/>
        <end position="138"/>
    </location>
</feature>
<keyword evidence="2" id="KW-0479">Metal-binding</keyword>
<dbReference type="InterPro" id="IPR032694">
    <property type="entry name" value="CopC/D"/>
</dbReference>
<dbReference type="Gene3D" id="2.60.40.1220">
    <property type="match status" value="1"/>
</dbReference>
<dbReference type="InterPro" id="IPR014756">
    <property type="entry name" value="Ig_E-set"/>
</dbReference>
<feature type="compositionally biased region" description="Low complexity" evidence="5">
    <location>
        <begin position="121"/>
        <end position="138"/>
    </location>
</feature>
<reference evidence="8" key="1">
    <citation type="submission" date="2020-05" db="EMBL/GenBank/DDBJ databases">
        <authorList>
            <person name="Chiriac C."/>
            <person name="Salcher M."/>
            <person name="Ghai R."/>
            <person name="Kavagutti S V."/>
        </authorList>
    </citation>
    <scope>NUCLEOTIDE SEQUENCE</scope>
</reference>
<sequence length="171" mass="16775">MLFIAACGVLLPVSEASAHTDLVSTVPAAGAVLDTAPANVVLTFNEDLLAASAEASILDASGGLISTTEATVAGSIVTIPWPAGLGAGAYEVAYRVASGDGHPVTGTVPFSYTGPATTANPSVGAPDPAPAPSSARAPEPSGFVPNPFIVGALLVAAALIGGFVLVRRGRQ</sequence>
<evidence type="ECO:0000313" key="8">
    <source>
        <dbReference type="EMBL" id="CAB4761996.1"/>
    </source>
</evidence>
<dbReference type="EMBL" id="CAEZYZ010000266">
    <property type="protein sequence ID" value="CAB4761996.1"/>
    <property type="molecule type" value="Genomic_DNA"/>
</dbReference>
<feature type="transmembrane region" description="Helical" evidence="6">
    <location>
        <begin position="148"/>
        <end position="166"/>
    </location>
</feature>
<dbReference type="GO" id="GO:0005507">
    <property type="term" value="F:copper ion binding"/>
    <property type="evidence" value="ECO:0007669"/>
    <property type="project" value="InterPro"/>
</dbReference>
<evidence type="ECO:0000256" key="1">
    <source>
        <dbReference type="ARBA" id="ARBA00004196"/>
    </source>
</evidence>
<dbReference type="Pfam" id="PF04234">
    <property type="entry name" value="CopC"/>
    <property type="match status" value="1"/>
</dbReference>